<keyword evidence="2" id="KW-1185">Reference proteome</keyword>
<evidence type="ECO:0000313" key="1">
    <source>
        <dbReference type="EMBL" id="OMJ09024.1"/>
    </source>
</evidence>
<sequence>MISYLSSSKHIFSSFSLKLPNACYITLLRNHNIAAHAYPLNNNLSLLAPPPIYILLNFIHFYFLRKFSSPALSSAKEPQKVPLYPSYVAYTEEGTVRVDVRKSPQLIGVKSSRGVRPVNQDRAMFRPVRIPGMVADRRDKGSAQAMFFGIFDGYPLLPFY</sequence>
<organism evidence="1 2">
    <name type="scientific">Smittium culicis</name>
    <dbReference type="NCBI Taxonomy" id="133412"/>
    <lineage>
        <taxon>Eukaryota</taxon>
        <taxon>Fungi</taxon>
        <taxon>Fungi incertae sedis</taxon>
        <taxon>Zoopagomycota</taxon>
        <taxon>Kickxellomycotina</taxon>
        <taxon>Harpellomycetes</taxon>
        <taxon>Harpellales</taxon>
        <taxon>Legeriomycetaceae</taxon>
        <taxon>Smittium</taxon>
    </lineage>
</organism>
<comment type="caution">
    <text evidence="1">The sequence shown here is derived from an EMBL/GenBank/DDBJ whole genome shotgun (WGS) entry which is preliminary data.</text>
</comment>
<name>A0A1R1X333_9FUNG</name>
<reference evidence="1 2" key="1">
    <citation type="submission" date="2017-01" db="EMBL/GenBank/DDBJ databases">
        <authorList>
            <person name="Mah S.A."/>
            <person name="Swanson W.J."/>
            <person name="Moy G.W."/>
            <person name="Vacquier V.D."/>
        </authorList>
    </citation>
    <scope>NUCLEOTIDE SEQUENCE [LARGE SCALE GENOMIC DNA]</scope>
    <source>
        <strain evidence="1 2">GSMNP</strain>
    </source>
</reference>
<dbReference type="Proteomes" id="UP000187283">
    <property type="component" value="Unassembled WGS sequence"/>
</dbReference>
<proteinExistence type="predicted"/>
<accession>A0A1R1X333</accession>
<evidence type="ECO:0000313" key="2">
    <source>
        <dbReference type="Proteomes" id="UP000187283"/>
    </source>
</evidence>
<dbReference type="AlphaFoldDB" id="A0A1R1X333"/>
<gene>
    <name evidence="1" type="ORF">AYI70_g11168</name>
</gene>
<dbReference type="EMBL" id="LSSN01005599">
    <property type="protein sequence ID" value="OMJ09024.1"/>
    <property type="molecule type" value="Genomic_DNA"/>
</dbReference>
<protein>
    <submittedName>
        <fullName evidence="1">Uncharacterized protein</fullName>
    </submittedName>
</protein>
<dbReference type="STRING" id="133412.A0A1R1X333"/>
<dbReference type="OrthoDB" id="416093at2759"/>